<evidence type="ECO:0000313" key="1">
    <source>
        <dbReference type="EMBL" id="PWJ92140.1"/>
    </source>
</evidence>
<gene>
    <name evidence="1" type="ORF">C7380_10923</name>
</gene>
<dbReference type="AlphaFoldDB" id="A0AA45HIN6"/>
<keyword evidence="2" id="KW-1185">Reference proteome</keyword>
<protein>
    <submittedName>
        <fullName evidence="1">Uncharacterized protein</fullName>
    </submittedName>
</protein>
<name>A0AA45HIN6_9BACT</name>
<reference evidence="1 2" key="1">
    <citation type="submission" date="2018-05" db="EMBL/GenBank/DDBJ databases">
        <title>Genomic Encyclopedia of Type Strains, Phase IV (KMG-IV): sequencing the most valuable type-strain genomes for metagenomic binning, comparative biology and taxonomic classification.</title>
        <authorList>
            <person name="Goeker M."/>
        </authorList>
    </citation>
    <scope>NUCLEOTIDE SEQUENCE [LARGE SCALE GENOMIC DNA]</scope>
    <source>
        <strain evidence="1 2">DSM 24906</strain>
    </source>
</reference>
<evidence type="ECO:0000313" key="2">
    <source>
        <dbReference type="Proteomes" id="UP000245921"/>
    </source>
</evidence>
<dbReference type="EMBL" id="QGGI01000009">
    <property type="protein sequence ID" value="PWJ92140.1"/>
    <property type="molecule type" value="Genomic_DNA"/>
</dbReference>
<proteinExistence type="predicted"/>
<comment type="caution">
    <text evidence="1">The sequence shown here is derived from an EMBL/GenBank/DDBJ whole genome shotgun (WGS) entry which is preliminary data.</text>
</comment>
<organism evidence="1 2">
    <name type="scientific">Oceanotoga teriensis</name>
    <dbReference type="NCBI Taxonomy" id="515440"/>
    <lineage>
        <taxon>Bacteria</taxon>
        <taxon>Thermotogati</taxon>
        <taxon>Thermotogota</taxon>
        <taxon>Thermotogae</taxon>
        <taxon>Petrotogales</taxon>
        <taxon>Petrotogaceae</taxon>
        <taxon>Oceanotoga</taxon>
    </lineage>
</organism>
<sequence length="98" mass="11699">MIDKDKNDNWNIKAIIDSDRVMYGDNEFEFVLWDMNESFKKGYKKDIDNTEKGIKRRLLYMLITATANAYIVKIQHNNIEGYNQCFNWAKDLLNKLNK</sequence>
<dbReference type="Proteomes" id="UP000245921">
    <property type="component" value="Unassembled WGS sequence"/>
</dbReference>
<accession>A0AA45HIN6</accession>